<comment type="similarity">
    <text evidence="1">Belongs to the peptidase S66 family.</text>
</comment>
<dbReference type="Pfam" id="PF02016">
    <property type="entry name" value="Peptidase_S66"/>
    <property type="match status" value="1"/>
</dbReference>
<sequence>MTRIAICAPATPITPDIAAKVTVLAESSFPALTLDFHPQCFASHGHFAGDDDVRLSALLDCANDPAVDAVWFARGGYGSNRIAAEAIAGMNRAAHEKAYLGYSDCGYLLGALYRHRIGQPVHAPVVADVRRGEGASEGISACRTLSWLSGSREEIEPTLDGVQPAVAFNLITLAMLCGTDLMPDLSGHIVMVEEVGEHLYAVDRLFFALMPYLAGVAGLRLGAVSDVPENDRPFGSTAEEIAQYWCTRAGVPYLGRAEIGHTIDNKIVPFGLAVPPPGA</sequence>
<dbReference type="InterPro" id="IPR040449">
    <property type="entry name" value="Peptidase_S66_N"/>
</dbReference>
<evidence type="ECO:0000256" key="3">
    <source>
        <dbReference type="ARBA" id="ARBA00022670"/>
    </source>
</evidence>
<accession>A0A419R0N4</accession>
<organism evidence="8 9">
    <name type="scientific">Tsuneonella suprasediminis</name>
    <dbReference type="NCBI Taxonomy" id="2306996"/>
    <lineage>
        <taxon>Bacteria</taxon>
        <taxon>Pseudomonadati</taxon>
        <taxon>Pseudomonadota</taxon>
        <taxon>Alphaproteobacteria</taxon>
        <taxon>Sphingomonadales</taxon>
        <taxon>Erythrobacteraceae</taxon>
        <taxon>Tsuneonella</taxon>
    </lineage>
</organism>
<dbReference type="EMBL" id="RAHJ01000019">
    <property type="protein sequence ID" value="RJX66825.1"/>
    <property type="molecule type" value="Genomic_DNA"/>
</dbReference>
<evidence type="ECO:0000256" key="2">
    <source>
        <dbReference type="ARBA" id="ARBA00022645"/>
    </source>
</evidence>
<dbReference type="InterPro" id="IPR027461">
    <property type="entry name" value="Carboxypeptidase_A_C_sf"/>
</dbReference>
<protein>
    <submittedName>
        <fullName evidence="8">LD-carboxypeptidase</fullName>
    </submittedName>
</protein>
<dbReference type="GO" id="GO:0006508">
    <property type="term" value="P:proteolysis"/>
    <property type="evidence" value="ECO:0007669"/>
    <property type="project" value="UniProtKB-KW"/>
</dbReference>
<dbReference type="GO" id="GO:0008236">
    <property type="term" value="F:serine-type peptidase activity"/>
    <property type="evidence" value="ECO:0007669"/>
    <property type="project" value="UniProtKB-KW"/>
</dbReference>
<dbReference type="Gene3D" id="3.50.30.60">
    <property type="entry name" value="LD-carboxypeptidase A C-terminal domain-like"/>
    <property type="match status" value="1"/>
</dbReference>
<evidence type="ECO:0000256" key="5">
    <source>
        <dbReference type="ARBA" id="ARBA00022825"/>
    </source>
</evidence>
<keyword evidence="5" id="KW-0720">Serine protease</keyword>
<dbReference type="CDD" id="cd07025">
    <property type="entry name" value="Peptidase_S66"/>
    <property type="match status" value="1"/>
</dbReference>
<dbReference type="InterPro" id="IPR040921">
    <property type="entry name" value="Peptidase_S66C"/>
</dbReference>
<dbReference type="PANTHER" id="PTHR30237">
    <property type="entry name" value="MURAMOYLTETRAPEPTIDE CARBOXYPEPTIDASE"/>
    <property type="match status" value="1"/>
</dbReference>
<feature type="domain" description="LD-carboxypeptidase C-terminal" evidence="7">
    <location>
        <begin position="169"/>
        <end position="273"/>
    </location>
</feature>
<gene>
    <name evidence="8" type="ORF">D6858_10660</name>
</gene>
<dbReference type="InterPro" id="IPR003507">
    <property type="entry name" value="S66_fam"/>
</dbReference>
<dbReference type="AlphaFoldDB" id="A0A419R0N4"/>
<feature type="domain" description="LD-carboxypeptidase N-terminal" evidence="6">
    <location>
        <begin position="4"/>
        <end position="115"/>
    </location>
</feature>
<dbReference type="InterPro" id="IPR027478">
    <property type="entry name" value="LdcA_N"/>
</dbReference>
<proteinExistence type="inferred from homology"/>
<keyword evidence="4" id="KW-0378">Hydrolase</keyword>
<keyword evidence="3" id="KW-0645">Protease</keyword>
<dbReference type="SUPFAM" id="SSF52317">
    <property type="entry name" value="Class I glutamine amidotransferase-like"/>
    <property type="match status" value="1"/>
</dbReference>
<name>A0A419R0N4_9SPHN</name>
<dbReference type="GO" id="GO:0004180">
    <property type="term" value="F:carboxypeptidase activity"/>
    <property type="evidence" value="ECO:0007669"/>
    <property type="project" value="UniProtKB-KW"/>
</dbReference>
<evidence type="ECO:0000256" key="1">
    <source>
        <dbReference type="ARBA" id="ARBA00010233"/>
    </source>
</evidence>
<dbReference type="PANTHER" id="PTHR30237:SF2">
    <property type="entry name" value="MUREIN TETRAPEPTIDE CARBOXYPEPTIDASE"/>
    <property type="match status" value="1"/>
</dbReference>
<keyword evidence="9" id="KW-1185">Reference proteome</keyword>
<dbReference type="Gene3D" id="3.40.50.10740">
    <property type="entry name" value="Class I glutamine amidotransferase-like"/>
    <property type="match status" value="1"/>
</dbReference>
<evidence type="ECO:0000313" key="8">
    <source>
        <dbReference type="EMBL" id="RJX66825.1"/>
    </source>
</evidence>
<keyword evidence="2 8" id="KW-0121">Carboxypeptidase</keyword>
<comment type="caution">
    <text evidence="8">The sequence shown here is derived from an EMBL/GenBank/DDBJ whole genome shotgun (WGS) entry which is preliminary data.</text>
</comment>
<dbReference type="SUPFAM" id="SSF141986">
    <property type="entry name" value="LD-carboxypeptidase A C-terminal domain-like"/>
    <property type="match status" value="1"/>
</dbReference>
<evidence type="ECO:0000259" key="6">
    <source>
        <dbReference type="Pfam" id="PF02016"/>
    </source>
</evidence>
<dbReference type="InterPro" id="IPR029062">
    <property type="entry name" value="Class_I_gatase-like"/>
</dbReference>
<reference evidence="8 9" key="1">
    <citation type="submission" date="2018-09" db="EMBL/GenBank/DDBJ databases">
        <title>Altererythrobacter sp.Ery1 and Ery12, the genome sequencing of novel strains in genus Alterythrobacter.</title>
        <authorList>
            <person name="Cheng H."/>
            <person name="Wu Y.-H."/>
            <person name="Fang C."/>
            <person name="Xu X.-W."/>
        </authorList>
    </citation>
    <scope>NUCLEOTIDE SEQUENCE [LARGE SCALE GENOMIC DNA]</scope>
    <source>
        <strain evidence="8 9">Ery12</strain>
    </source>
</reference>
<dbReference type="RefSeq" id="WP_120110004.1">
    <property type="nucleotide sequence ID" value="NZ_DATCMS010000001.1"/>
</dbReference>
<dbReference type="OrthoDB" id="9807329at2"/>
<evidence type="ECO:0000259" key="7">
    <source>
        <dbReference type="Pfam" id="PF17676"/>
    </source>
</evidence>
<evidence type="ECO:0000313" key="9">
    <source>
        <dbReference type="Proteomes" id="UP000284322"/>
    </source>
</evidence>
<evidence type="ECO:0000256" key="4">
    <source>
        <dbReference type="ARBA" id="ARBA00022801"/>
    </source>
</evidence>
<dbReference type="Proteomes" id="UP000284322">
    <property type="component" value="Unassembled WGS sequence"/>
</dbReference>
<dbReference type="Pfam" id="PF17676">
    <property type="entry name" value="Peptidase_S66C"/>
    <property type="match status" value="1"/>
</dbReference>